<dbReference type="Gene3D" id="2.30.110.10">
    <property type="entry name" value="Electron Transport, Fmn-binding Protein, Chain A"/>
    <property type="match status" value="1"/>
</dbReference>
<dbReference type="EMBL" id="QBKN01000023">
    <property type="protein sequence ID" value="PTX43905.1"/>
    <property type="molecule type" value="Genomic_DNA"/>
</dbReference>
<protein>
    <submittedName>
        <fullName evidence="3">Flavin reductase (NADH)/flavin reductase</fullName>
    </submittedName>
</protein>
<dbReference type="SUPFAM" id="SSF50475">
    <property type="entry name" value="FMN-binding split barrel"/>
    <property type="match status" value="1"/>
</dbReference>
<dbReference type="SMART" id="SM00903">
    <property type="entry name" value="Flavin_Reduct"/>
    <property type="match status" value="1"/>
</dbReference>
<accession>A0A2T6AJ94</accession>
<organism evidence="3 4">
    <name type="scientific">Allosediminivita pacifica</name>
    <dbReference type="NCBI Taxonomy" id="1267769"/>
    <lineage>
        <taxon>Bacteria</taxon>
        <taxon>Pseudomonadati</taxon>
        <taxon>Pseudomonadota</taxon>
        <taxon>Alphaproteobacteria</taxon>
        <taxon>Rhodobacterales</taxon>
        <taxon>Paracoccaceae</taxon>
        <taxon>Allosediminivita</taxon>
    </lineage>
</organism>
<dbReference type="Proteomes" id="UP000244069">
    <property type="component" value="Unassembled WGS sequence"/>
</dbReference>
<dbReference type="PANTHER" id="PTHR30466">
    <property type="entry name" value="FLAVIN REDUCTASE"/>
    <property type="match status" value="1"/>
</dbReference>
<dbReference type="GO" id="GO:0010181">
    <property type="term" value="F:FMN binding"/>
    <property type="evidence" value="ECO:0007669"/>
    <property type="project" value="InterPro"/>
</dbReference>
<dbReference type="InterPro" id="IPR050268">
    <property type="entry name" value="NADH-dep_flavin_reductase"/>
</dbReference>
<evidence type="ECO:0000256" key="1">
    <source>
        <dbReference type="ARBA" id="ARBA00023002"/>
    </source>
</evidence>
<evidence type="ECO:0000313" key="3">
    <source>
        <dbReference type="EMBL" id="PTX43905.1"/>
    </source>
</evidence>
<keyword evidence="1" id="KW-0560">Oxidoreductase</keyword>
<reference evidence="3 4" key="1">
    <citation type="submission" date="2018-04" db="EMBL/GenBank/DDBJ databases">
        <title>Genomic Encyclopedia of Archaeal and Bacterial Type Strains, Phase II (KMG-II): from individual species to whole genera.</title>
        <authorList>
            <person name="Goeker M."/>
        </authorList>
    </citation>
    <scope>NUCLEOTIDE SEQUENCE [LARGE SCALE GENOMIC DNA]</scope>
    <source>
        <strain evidence="3 4">DSM 29329</strain>
    </source>
</reference>
<comment type="caution">
    <text evidence="3">The sequence shown here is derived from an EMBL/GenBank/DDBJ whole genome shotgun (WGS) entry which is preliminary data.</text>
</comment>
<dbReference type="Pfam" id="PF01613">
    <property type="entry name" value="Flavin_Reduct"/>
    <property type="match status" value="1"/>
</dbReference>
<sequence>MSTGQVISPEPSASSKEFRDSMAALAATACVVTCECDGQRLGRTVTAVFSLAVDPPSLLISIREDSELAATVRRAVGLSFTMLSQTQRPVAEAFAGHLAPAVRFDVGEWSAWPSGQPRLHGALACMDCALVDEMKVGGHSLFVVSPTKIDLDVASAPLVWHDRGFNLVRPL</sequence>
<dbReference type="InterPro" id="IPR012349">
    <property type="entry name" value="Split_barrel_FMN-bd"/>
</dbReference>
<feature type="domain" description="Flavin reductase like" evidence="2">
    <location>
        <begin position="22"/>
        <end position="167"/>
    </location>
</feature>
<dbReference type="GO" id="GO:0006208">
    <property type="term" value="P:pyrimidine nucleobase catabolic process"/>
    <property type="evidence" value="ECO:0007669"/>
    <property type="project" value="TreeGrafter"/>
</dbReference>
<keyword evidence="4" id="KW-1185">Reference proteome</keyword>
<dbReference type="PANTHER" id="PTHR30466:SF1">
    <property type="entry name" value="FMN REDUCTASE (NADH) RUTF"/>
    <property type="match status" value="1"/>
</dbReference>
<dbReference type="GO" id="GO:0042602">
    <property type="term" value="F:riboflavin reductase (NADPH) activity"/>
    <property type="evidence" value="ECO:0007669"/>
    <property type="project" value="TreeGrafter"/>
</dbReference>
<dbReference type="AlphaFoldDB" id="A0A2T6AJ94"/>
<name>A0A2T6AJ94_9RHOB</name>
<dbReference type="RefSeq" id="WP_107977873.1">
    <property type="nucleotide sequence ID" value="NZ_BMEZ01000023.1"/>
</dbReference>
<gene>
    <name evidence="3" type="ORF">C8N44_1233</name>
</gene>
<dbReference type="OrthoDB" id="7340984at2"/>
<dbReference type="InterPro" id="IPR002563">
    <property type="entry name" value="Flavin_Rdtase-like_dom"/>
</dbReference>
<proteinExistence type="predicted"/>
<evidence type="ECO:0000259" key="2">
    <source>
        <dbReference type="SMART" id="SM00903"/>
    </source>
</evidence>
<evidence type="ECO:0000313" key="4">
    <source>
        <dbReference type="Proteomes" id="UP000244069"/>
    </source>
</evidence>